<dbReference type="Proteomes" id="UP001293593">
    <property type="component" value="Unassembled WGS sequence"/>
</dbReference>
<dbReference type="GO" id="GO:0005634">
    <property type="term" value="C:nucleus"/>
    <property type="evidence" value="ECO:0007669"/>
    <property type="project" value="TreeGrafter"/>
</dbReference>
<dbReference type="PANTHER" id="PTHR33143">
    <property type="entry name" value="F16F4.1 PROTEIN-RELATED"/>
    <property type="match status" value="1"/>
</dbReference>
<gene>
    <name evidence="3" type="ORF">QN277_029178</name>
</gene>
<organism evidence="3 4">
    <name type="scientific">Acacia crassicarpa</name>
    <name type="common">northern wattle</name>
    <dbReference type="NCBI Taxonomy" id="499986"/>
    <lineage>
        <taxon>Eukaryota</taxon>
        <taxon>Viridiplantae</taxon>
        <taxon>Streptophyta</taxon>
        <taxon>Embryophyta</taxon>
        <taxon>Tracheophyta</taxon>
        <taxon>Spermatophyta</taxon>
        <taxon>Magnoliopsida</taxon>
        <taxon>eudicotyledons</taxon>
        <taxon>Gunneridae</taxon>
        <taxon>Pentapetalae</taxon>
        <taxon>rosids</taxon>
        <taxon>fabids</taxon>
        <taxon>Fabales</taxon>
        <taxon>Fabaceae</taxon>
        <taxon>Caesalpinioideae</taxon>
        <taxon>mimosoid clade</taxon>
        <taxon>Acacieae</taxon>
        <taxon>Acacia</taxon>
    </lineage>
</organism>
<keyword evidence="4" id="KW-1185">Reference proteome</keyword>
<reference evidence="3" key="1">
    <citation type="submission" date="2023-10" db="EMBL/GenBank/DDBJ databases">
        <title>Chromosome-level genome of the transformable northern wattle, Acacia crassicarpa.</title>
        <authorList>
            <person name="Massaro I."/>
            <person name="Sinha N.R."/>
            <person name="Poethig S."/>
            <person name="Leichty A.R."/>
        </authorList>
    </citation>
    <scope>NUCLEOTIDE SEQUENCE</scope>
    <source>
        <strain evidence="3">Acra3RX</strain>
        <tissue evidence="3">Leaf</tissue>
    </source>
</reference>
<accession>A0AAE1J7M8</accession>
<proteinExistence type="predicted"/>
<dbReference type="Pfam" id="PF05678">
    <property type="entry name" value="VQ"/>
    <property type="match status" value="1"/>
</dbReference>
<sequence>MTQQQHHHQSKHIIKGPRPSPLAINNISHTIGKPSSTAVGAVLCPHGHHHQQQQQQVRKPVIIYTHSPRIIHIKREDFMSFVQKLTGMPRSGDKDVTVSGAGTDNNLESSLSGESIISSMKQEKNNEGQSNFNNEITSSSSAALLNNRYSSTYNYEAPDLNYTDIPLFTPNSSDFLISPYSRSTVFKQSAESPFGILGNLISPSGLEFIKELPDY</sequence>
<comment type="caution">
    <text evidence="3">The sequence shown here is derived from an EMBL/GenBank/DDBJ whole genome shotgun (WGS) entry which is preliminary data.</text>
</comment>
<feature type="domain" description="VQ" evidence="2">
    <location>
        <begin position="65"/>
        <end position="89"/>
    </location>
</feature>
<dbReference type="InterPro" id="IPR008889">
    <property type="entry name" value="VQ"/>
</dbReference>
<dbReference type="PANTHER" id="PTHR33143:SF6">
    <property type="entry name" value="OS08G0102900 PROTEIN"/>
    <property type="match status" value="1"/>
</dbReference>
<dbReference type="InterPro" id="IPR039607">
    <property type="entry name" value="VQ_8/17/18/20/21/25"/>
</dbReference>
<protein>
    <recommendedName>
        <fullName evidence="2">VQ domain-containing protein</fullName>
    </recommendedName>
</protein>
<evidence type="ECO:0000313" key="4">
    <source>
        <dbReference type="Proteomes" id="UP001293593"/>
    </source>
</evidence>
<evidence type="ECO:0000313" key="3">
    <source>
        <dbReference type="EMBL" id="KAK4263807.1"/>
    </source>
</evidence>
<feature type="compositionally biased region" description="Basic residues" evidence="1">
    <location>
        <begin position="1"/>
        <end position="15"/>
    </location>
</feature>
<feature type="region of interest" description="Disordered" evidence="1">
    <location>
        <begin position="1"/>
        <end position="21"/>
    </location>
</feature>
<evidence type="ECO:0000259" key="2">
    <source>
        <dbReference type="Pfam" id="PF05678"/>
    </source>
</evidence>
<dbReference type="AlphaFoldDB" id="A0AAE1J7M8"/>
<evidence type="ECO:0000256" key="1">
    <source>
        <dbReference type="SAM" id="MobiDB-lite"/>
    </source>
</evidence>
<dbReference type="EMBL" id="JAWXYG010000009">
    <property type="protein sequence ID" value="KAK4263807.1"/>
    <property type="molecule type" value="Genomic_DNA"/>
</dbReference>
<name>A0AAE1J7M8_9FABA</name>